<evidence type="ECO:0000313" key="4">
    <source>
        <dbReference type="Proteomes" id="UP000553632"/>
    </source>
</evidence>
<keyword evidence="4" id="KW-1185">Reference proteome</keyword>
<evidence type="ECO:0000313" key="3">
    <source>
        <dbReference type="EMBL" id="KAF4678698.1"/>
    </source>
</evidence>
<gene>
    <name evidence="3" type="ORF">FOZ63_029121</name>
</gene>
<dbReference type="Gene3D" id="3.40.630.30">
    <property type="match status" value="1"/>
</dbReference>
<feature type="signal peptide" evidence="2">
    <location>
        <begin position="1"/>
        <end position="28"/>
    </location>
</feature>
<organism evidence="3 4">
    <name type="scientific">Perkinsus olseni</name>
    <name type="common">Perkinsus atlanticus</name>
    <dbReference type="NCBI Taxonomy" id="32597"/>
    <lineage>
        <taxon>Eukaryota</taxon>
        <taxon>Sar</taxon>
        <taxon>Alveolata</taxon>
        <taxon>Perkinsozoa</taxon>
        <taxon>Perkinsea</taxon>
        <taxon>Perkinsida</taxon>
        <taxon>Perkinsidae</taxon>
        <taxon>Perkinsus</taxon>
    </lineage>
</organism>
<protein>
    <recommendedName>
        <fullName evidence="5">N-acetyltransferase domain-containing protein</fullName>
    </recommendedName>
</protein>
<proteinExistence type="predicted"/>
<dbReference type="AlphaFoldDB" id="A0A7J6N451"/>
<feature type="chain" id="PRO_5029647889" description="N-acetyltransferase domain-containing protein" evidence="2">
    <location>
        <begin position="29"/>
        <end position="196"/>
    </location>
</feature>
<evidence type="ECO:0008006" key="5">
    <source>
        <dbReference type="Google" id="ProtNLM"/>
    </source>
</evidence>
<keyword evidence="2" id="KW-0732">Signal</keyword>
<dbReference type="InterPro" id="IPR016181">
    <property type="entry name" value="Acyl_CoA_acyltransferase"/>
</dbReference>
<accession>A0A7J6N451</accession>
<dbReference type="SUPFAM" id="SSF55729">
    <property type="entry name" value="Acyl-CoA N-acyltransferases (Nat)"/>
    <property type="match status" value="1"/>
</dbReference>
<evidence type="ECO:0000256" key="2">
    <source>
        <dbReference type="SAM" id="SignalP"/>
    </source>
</evidence>
<evidence type="ECO:0000256" key="1">
    <source>
        <dbReference type="SAM" id="MobiDB-lite"/>
    </source>
</evidence>
<reference evidence="3 4" key="1">
    <citation type="submission" date="2020-04" db="EMBL/GenBank/DDBJ databases">
        <title>Perkinsus olseni comparative genomics.</title>
        <authorList>
            <person name="Bogema D.R."/>
        </authorList>
    </citation>
    <scope>NUCLEOTIDE SEQUENCE [LARGE SCALE GENOMIC DNA]</scope>
    <source>
        <strain evidence="3 4">ATCC PRA-207</strain>
    </source>
</reference>
<feature type="region of interest" description="Disordered" evidence="1">
    <location>
        <begin position="176"/>
        <end position="196"/>
    </location>
</feature>
<name>A0A7J6N451_PEROL</name>
<dbReference type="EMBL" id="JABANO010041436">
    <property type="protein sequence ID" value="KAF4678698.1"/>
    <property type="molecule type" value="Genomic_DNA"/>
</dbReference>
<comment type="caution">
    <text evidence="3">The sequence shown here is derived from an EMBL/GenBank/DDBJ whole genome shotgun (WGS) entry which is preliminary data.</text>
</comment>
<sequence length="196" mass="21809">VIHALMIANRTAGLICLTLALLPTTILCLTSQNRKGPFTPDASALEYRLANSSDTLITDKINPTAGVFLAIDPNKNVVVGSAEFGLVTDTDGTREEVYVTEGYLRKAWRRPGLPSKMLEKLLKYIHTRRPQVAFAWVRLGRSDEFITGEVKKAGFDRCDSNDWEYRDFCYEFPDATENNPPVDDGPFPVIPAPSDD</sequence>
<dbReference type="Proteomes" id="UP000553632">
    <property type="component" value="Unassembled WGS sequence"/>
</dbReference>
<feature type="non-terminal residue" evidence="3">
    <location>
        <position position="196"/>
    </location>
</feature>